<proteinExistence type="predicted"/>
<evidence type="ECO:0000256" key="7">
    <source>
        <dbReference type="SAM" id="Phobius"/>
    </source>
</evidence>
<evidence type="ECO:0000313" key="8">
    <source>
        <dbReference type="EMBL" id="MDQ0360901.1"/>
    </source>
</evidence>
<keyword evidence="4 7" id="KW-0812">Transmembrane</keyword>
<feature type="transmembrane region" description="Helical" evidence="7">
    <location>
        <begin position="240"/>
        <end position="261"/>
    </location>
</feature>
<name>A0ABU0E1Z4_9FIRM</name>
<keyword evidence="6 7" id="KW-0472">Membrane</keyword>
<organism evidence="8 9">
    <name type="scientific">Breznakia pachnodae</name>
    <dbReference type="NCBI Taxonomy" id="265178"/>
    <lineage>
        <taxon>Bacteria</taxon>
        <taxon>Bacillati</taxon>
        <taxon>Bacillota</taxon>
        <taxon>Erysipelotrichia</taxon>
        <taxon>Erysipelotrichales</taxon>
        <taxon>Erysipelotrichaceae</taxon>
        <taxon>Breznakia</taxon>
    </lineage>
</organism>
<gene>
    <name evidence="8" type="ORF">J2S15_001646</name>
</gene>
<feature type="transmembrane region" description="Helical" evidence="7">
    <location>
        <begin position="359"/>
        <end position="381"/>
    </location>
</feature>
<feature type="transmembrane region" description="Helical" evidence="7">
    <location>
        <begin position="172"/>
        <end position="191"/>
    </location>
</feature>
<keyword evidence="5 7" id="KW-1133">Transmembrane helix</keyword>
<keyword evidence="3" id="KW-1003">Cell membrane</keyword>
<feature type="transmembrane region" description="Helical" evidence="7">
    <location>
        <begin position="419"/>
        <end position="438"/>
    </location>
</feature>
<feature type="transmembrane region" description="Helical" evidence="7">
    <location>
        <begin position="388"/>
        <end position="407"/>
    </location>
</feature>
<reference evidence="8 9" key="1">
    <citation type="submission" date="2023-07" db="EMBL/GenBank/DDBJ databases">
        <title>Genomic Encyclopedia of Type Strains, Phase IV (KMG-IV): sequencing the most valuable type-strain genomes for metagenomic binning, comparative biology and taxonomic classification.</title>
        <authorList>
            <person name="Goeker M."/>
        </authorList>
    </citation>
    <scope>NUCLEOTIDE SEQUENCE [LARGE SCALE GENOMIC DNA]</scope>
    <source>
        <strain evidence="8 9">DSM 16784</strain>
    </source>
</reference>
<dbReference type="PANTHER" id="PTHR43549">
    <property type="entry name" value="MULTIDRUG RESISTANCE PROTEIN YPNP-RELATED"/>
    <property type="match status" value="1"/>
</dbReference>
<dbReference type="RefSeq" id="WP_307407150.1">
    <property type="nucleotide sequence ID" value="NZ_JAUSUR010000002.1"/>
</dbReference>
<dbReference type="InterPro" id="IPR052031">
    <property type="entry name" value="Membrane_Transporter-Flippase"/>
</dbReference>
<evidence type="ECO:0000256" key="6">
    <source>
        <dbReference type="ARBA" id="ARBA00023136"/>
    </source>
</evidence>
<feature type="transmembrane region" description="Helical" evidence="7">
    <location>
        <begin position="96"/>
        <end position="118"/>
    </location>
</feature>
<dbReference type="PIRSF" id="PIRSF006603">
    <property type="entry name" value="DinF"/>
    <property type="match status" value="1"/>
</dbReference>
<evidence type="ECO:0000256" key="5">
    <source>
        <dbReference type="ARBA" id="ARBA00022989"/>
    </source>
</evidence>
<feature type="transmembrane region" description="Helical" evidence="7">
    <location>
        <begin position="130"/>
        <end position="151"/>
    </location>
</feature>
<feature type="transmembrane region" description="Helical" evidence="7">
    <location>
        <begin position="197"/>
        <end position="219"/>
    </location>
</feature>
<evidence type="ECO:0000256" key="3">
    <source>
        <dbReference type="ARBA" id="ARBA00022475"/>
    </source>
</evidence>
<dbReference type="CDD" id="cd13144">
    <property type="entry name" value="MATE_like_4"/>
    <property type="match status" value="1"/>
</dbReference>
<feature type="transmembrane region" description="Helical" evidence="7">
    <location>
        <begin position="318"/>
        <end position="339"/>
    </location>
</feature>
<dbReference type="EMBL" id="JAUSUR010000002">
    <property type="protein sequence ID" value="MDQ0360901.1"/>
    <property type="molecule type" value="Genomic_DNA"/>
</dbReference>
<feature type="transmembrane region" description="Helical" evidence="7">
    <location>
        <begin position="14"/>
        <end position="35"/>
    </location>
</feature>
<dbReference type="InterPro" id="IPR048279">
    <property type="entry name" value="MdtK-like"/>
</dbReference>
<sequence>MQENKMGTMPINKLLITMSLPMMLSMLIQALYNIVDSMFVSQISEAALTAVSLAFPIQNLMIGIATGTGVGVNALLSRYLGRKEFDKSNTVATSGVLVLFISAIVFLIFGFFGTRFYFEMQDAGAEITELGVSYLSICSIFSVGIFLEIAFERLLQATGRTMFTMTTQGLGAIINIIFDPIFIFGFGPIPAFGIEGAAIATVLGQIIAAILAFIFNMKYNHDVDFNFKKYKPNLHVIRKIYAIGVPSIIMVSIGSIMSYGMNQILMGFTKSAAAFFGGVYIKLQSFVFMPIFGMNNGIIPIVSYNYGARKPDRIIQTIRLGCIYAIGIMIFGTLLFQLFPEWLLSFFNPSKEMLEIGVIGLRIISIHFVIAAVGILLSTVFQALGHGMLSLISSAVRQLIVLLPVAYLLARSENIDIVWFAYPIAEVVSLSLCVYFFIKIYRNEISMIVQEV</sequence>
<feature type="transmembrane region" description="Helical" evidence="7">
    <location>
        <begin position="281"/>
        <end position="306"/>
    </location>
</feature>
<keyword evidence="2" id="KW-0813">Transport</keyword>
<dbReference type="PANTHER" id="PTHR43549:SF2">
    <property type="entry name" value="MULTIDRUG RESISTANCE PROTEIN NORM-RELATED"/>
    <property type="match status" value="1"/>
</dbReference>
<keyword evidence="9" id="KW-1185">Reference proteome</keyword>
<evidence type="ECO:0000313" key="9">
    <source>
        <dbReference type="Proteomes" id="UP001230220"/>
    </source>
</evidence>
<evidence type="ECO:0000256" key="1">
    <source>
        <dbReference type="ARBA" id="ARBA00004651"/>
    </source>
</evidence>
<protein>
    <submittedName>
        <fullName evidence="8">MATE family efflux protein</fullName>
    </submittedName>
</protein>
<comment type="caution">
    <text evidence="8">The sequence shown here is derived from an EMBL/GenBank/DDBJ whole genome shotgun (WGS) entry which is preliminary data.</text>
</comment>
<evidence type="ECO:0000256" key="4">
    <source>
        <dbReference type="ARBA" id="ARBA00022692"/>
    </source>
</evidence>
<accession>A0ABU0E1Z4</accession>
<dbReference type="Pfam" id="PF01554">
    <property type="entry name" value="MatE"/>
    <property type="match status" value="2"/>
</dbReference>
<dbReference type="NCBIfam" id="TIGR00797">
    <property type="entry name" value="matE"/>
    <property type="match status" value="1"/>
</dbReference>
<feature type="transmembrane region" description="Helical" evidence="7">
    <location>
        <begin position="55"/>
        <end position="76"/>
    </location>
</feature>
<dbReference type="Proteomes" id="UP001230220">
    <property type="component" value="Unassembled WGS sequence"/>
</dbReference>
<evidence type="ECO:0000256" key="2">
    <source>
        <dbReference type="ARBA" id="ARBA00022448"/>
    </source>
</evidence>
<dbReference type="InterPro" id="IPR002528">
    <property type="entry name" value="MATE_fam"/>
</dbReference>
<comment type="subcellular location">
    <subcellularLocation>
        <location evidence="1">Cell membrane</location>
        <topology evidence="1">Multi-pass membrane protein</topology>
    </subcellularLocation>
</comment>